<reference evidence="1" key="1">
    <citation type="submission" date="2019-03" db="EMBL/GenBank/DDBJ databases">
        <authorList>
            <person name="Mank J."/>
            <person name="Almeida P."/>
        </authorList>
    </citation>
    <scope>NUCLEOTIDE SEQUENCE</scope>
    <source>
        <strain evidence="1">78183</strain>
    </source>
</reference>
<proteinExistence type="predicted"/>
<sequence>MEFEVKGERVGLHRLWNIFWSSLVKIQNDMALCCTSSSHPKKPPRSTDKQCNSAGASILKNGREPALVHGIALRLSIKGFTAATFDLTSAGISTGNENLLRMEGQFLLLVTVDNEILRFILPIRQQKLTDLTMGPYQITERFFNGNYMDAV</sequence>
<name>A0A6N2MSY4_SALVM</name>
<gene>
    <name evidence="1" type="ORF">SVIM_LOCUS407110</name>
</gene>
<dbReference type="EMBL" id="CAADRP010001929">
    <property type="protein sequence ID" value="VFU56641.1"/>
    <property type="molecule type" value="Genomic_DNA"/>
</dbReference>
<accession>A0A6N2MSY4</accession>
<protein>
    <submittedName>
        <fullName evidence="1">Uncharacterized protein</fullName>
    </submittedName>
</protein>
<dbReference type="AlphaFoldDB" id="A0A6N2MSY4"/>
<organism evidence="1">
    <name type="scientific">Salix viminalis</name>
    <name type="common">Common osier</name>
    <name type="synonym">Basket willow</name>
    <dbReference type="NCBI Taxonomy" id="40686"/>
    <lineage>
        <taxon>Eukaryota</taxon>
        <taxon>Viridiplantae</taxon>
        <taxon>Streptophyta</taxon>
        <taxon>Embryophyta</taxon>
        <taxon>Tracheophyta</taxon>
        <taxon>Spermatophyta</taxon>
        <taxon>Magnoliopsida</taxon>
        <taxon>eudicotyledons</taxon>
        <taxon>Gunneridae</taxon>
        <taxon>Pentapetalae</taxon>
        <taxon>rosids</taxon>
        <taxon>fabids</taxon>
        <taxon>Malpighiales</taxon>
        <taxon>Salicaceae</taxon>
        <taxon>Saliceae</taxon>
        <taxon>Salix</taxon>
    </lineage>
</organism>
<evidence type="ECO:0000313" key="1">
    <source>
        <dbReference type="EMBL" id="VFU56641.1"/>
    </source>
</evidence>